<evidence type="ECO:0000313" key="3">
    <source>
        <dbReference type="Proteomes" id="UP000689195"/>
    </source>
</evidence>
<keyword evidence="3" id="KW-1185">Reference proteome</keyword>
<organism evidence="2 3">
    <name type="scientific">Paramecium pentaurelia</name>
    <dbReference type="NCBI Taxonomy" id="43138"/>
    <lineage>
        <taxon>Eukaryota</taxon>
        <taxon>Sar</taxon>
        <taxon>Alveolata</taxon>
        <taxon>Ciliophora</taxon>
        <taxon>Intramacronucleata</taxon>
        <taxon>Oligohymenophorea</taxon>
        <taxon>Peniculida</taxon>
        <taxon>Parameciidae</taxon>
        <taxon>Paramecium</taxon>
    </lineage>
</organism>
<dbReference type="AlphaFoldDB" id="A0A8S1W4G0"/>
<accession>A0A8S1W4G0</accession>
<name>A0A8S1W4G0_9CILI</name>
<proteinExistence type="predicted"/>
<dbReference type="Proteomes" id="UP000689195">
    <property type="component" value="Unassembled WGS sequence"/>
</dbReference>
<comment type="caution">
    <text evidence="2">The sequence shown here is derived from an EMBL/GenBank/DDBJ whole genome shotgun (WGS) entry which is preliminary data.</text>
</comment>
<dbReference type="EMBL" id="CAJJDO010000081">
    <property type="protein sequence ID" value="CAD8183823.1"/>
    <property type="molecule type" value="Genomic_DNA"/>
</dbReference>
<evidence type="ECO:0000313" key="2">
    <source>
        <dbReference type="EMBL" id="CAD8183823.1"/>
    </source>
</evidence>
<gene>
    <name evidence="2" type="ORF">PPENT_87.1.T0810199</name>
</gene>
<feature type="coiled-coil region" evidence="1">
    <location>
        <begin position="106"/>
        <end position="140"/>
    </location>
</feature>
<keyword evidence="1" id="KW-0175">Coiled coil</keyword>
<reference evidence="2" key="1">
    <citation type="submission" date="2021-01" db="EMBL/GenBank/DDBJ databases">
        <authorList>
            <consortium name="Genoscope - CEA"/>
            <person name="William W."/>
        </authorList>
    </citation>
    <scope>NUCLEOTIDE SEQUENCE</scope>
</reference>
<protein>
    <submittedName>
        <fullName evidence="2">Uncharacterized protein</fullName>
    </submittedName>
</protein>
<evidence type="ECO:0000256" key="1">
    <source>
        <dbReference type="SAM" id="Coils"/>
    </source>
</evidence>
<sequence>MSNLGDYQYILSDHTQQTLNVLKSPQILYRGQNSQKLRNEIQLNKIDILKKLDYEIEQSKYLFEQCKSKNHKNNRINNIMLEDQSNTKIKSNLFWQFQQSIKPEKQQVLNEQLNQILLNIEQLKQEMLHLKIKVNQLEQQDRNQIELQLNDLNIPKNQPYNYLKQCSKFQQTYFIQTKMQLLKQNSEKVLNKVQKISSIGSVALSPITIIGDAFKIINAALYYAIDENNVILFAVNPQKLEIEVQMATISLGKQQQVNRQKEKKQFLKIELTIYQQKRAVFQNHLRIFTGFVNHLNYLEKNQFKILKQLQKKSQGRYLKMQVNHIYIYLKIYLWISVLKNVK</sequence>